<keyword evidence="3" id="KW-1185">Reference proteome</keyword>
<keyword evidence="2" id="KW-0418">Kinase</keyword>
<evidence type="ECO:0000313" key="2">
    <source>
        <dbReference type="EMBL" id="KAK1923502.1"/>
    </source>
</evidence>
<reference evidence="2" key="1">
    <citation type="submission" date="2023-02" db="EMBL/GenBank/DDBJ databases">
        <title>Identification and recombinant expression of a fungal hydrolase from Papiliotrema laurentii that hydrolyzes apple cutin and clears colloidal polyester polyurethane.</title>
        <authorList>
            <consortium name="DOE Joint Genome Institute"/>
            <person name="Roman V.A."/>
            <person name="Bojanowski C."/>
            <person name="Crable B.R."/>
            <person name="Wagner D.N."/>
            <person name="Hung C.S."/>
            <person name="Nadeau L.J."/>
            <person name="Schratz L."/>
            <person name="Haridas S."/>
            <person name="Pangilinan J."/>
            <person name="Lipzen A."/>
            <person name="Na H."/>
            <person name="Yan M."/>
            <person name="Ng V."/>
            <person name="Grigoriev I.V."/>
            <person name="Spatafora J.W."/>
            <person name="Barlow D."/>
            <person name="Biffinger J."/>
            <person name="Kelley-Loughnane N."/>
            <person name="Varaljay V.A."/>
            <person name="Crookes-Goodson W.J."/>
        </authorList>
    </citation>
    <scope>NUCLEOTIDE SEQUENCE</scope>
    <source>
        <strain evidence="2">5307AH</strain>
    </source>
</reference>
<dbReference type="EMBL" id="JAODAN010000006">
    <property type="protein sequence ID" value="KAK1923502.1"/>
    <property type="molecule type" value="Genomic_DNA"/>
</dbReference>
<dbReference type="AlphaFoldDB" id="A0AAD9FQK4"/>
<protein>
    <submittedName>
        <fullName evidence="2">Kinase-like domain-containing protein</fullName>
    </submittedName>
</protein>
<dbReference type="GO" id="GO:0016301">
    <property type="term" value="F:kinase activity"/>
    <property type="evidence" value="ECO:0007669"/>
    <property type="project" value="UniProtKB-KW"/>
</dbReference>
<evidence type="ECO:0000313" key="3">
    <source>
        <dbReference type="Proteomes" id="UP001182556"/>
    </source>
</evidence>
<keyword evidence="2" id="KW-0808">Transferase</keyword>
<dbReference type="InterPro" id="IPR041726">
    <property type="entry name" value="ACAD10_11_N"/>
</dbReference>
<dbReference type="InterPro" id="IPR011009">
    <property type="entry name" value="Kinase-like_dom_sf"/>
</dbReference>
<dbReference type="Gene3D" id="3.30.200.20">
    <property type="entry name" value="Phosphorylase Kinase, domain 1"/>
    <property type="match status" value="1"/>
</dbReference>
<dbReference type="Gene3D" id="3.90.1200.10">
    <property type="match status" value="1"/>
</dbReference>
<comment type="caution">
    <text evidence="2">The sequence shown here is derived from an EMBL/GenBank/DDBJ whole genome shotgun (WGS) entry which is preliminary data.</text>
</comment>
<dbReference type="PANTHER" id="PTHR47829:SF1">
    <property type="entry name" value="HAD FAMILY PHOSPHATASE"/>
    <property type="match status" value="1"/>
</dbReference>
<proteinExistence type="predicted"/>
<gene>
    <name evidence="2" type="ORF">DB88DRAFT_491445</name>
</gene>
<dbReference type="Proteomes" id="UP001182556">
    <property type="component" value="Unassembled WGS sequence"/>
</dbReference>
<evidence type="ECO:0000259" key="1">
    <source>
        <dbReference type="Pfam" id="PF01636"/>
    </source>
</evidence>
<dbReference type="SUPFAM" id="SSF56112">
    <property type="entry name" value="Protein kinase-like (PK-like)"/>
    <property type="match status" value="1"/>
</dbReference>
<accession>A0AAD9FQK4</accession>
<dbReference type="PANTHER" id="PTHR47829">
    <property type="entry name" value="HYDROLASE, PUTATIVE (AFU_ORTHOLOGUE AFUA_1G12880)-RELATED"/>
    <property type="match status" value="1"/>
</dbReference>
<dbReference type="InterPro" id="IPR052898">
    <property type="entry name" value="ACAD10-like"/>
</dbReference>
<dbReference type="Pfam" id="PF01636">
    <property type="entry name" value="APH"/>
    <property type="match status" value="1"/>
</dbReference>
<name>A0AAD9FQK4_PAPLA</name>
<dbReference type="InterPro" id="IPR002575">
    <property type="entry name" value="Aminoglycoside_PTrfase"/>
</dbReference>
<organism evidence="2 3">
    <name type="scientific">Papiliotrema laurentii</name>
    <name type="common">Cryptococcus laurentii</name>
    <dbReference type="NCBI Taxonomy" id="5418"/>
    <lineage>
        <taxon>Eukaryota</taxon>
        <taxon>Fungi</taxon>
        <taxon>Dikarya</taxon>
        <taxon>Basidiomycota</taxon>
        <taxon>Agaricomycotina</taxon>
        <taxon>Tremellomycetes</taxon>
        <taxon>Tremellales</taxon>
        <taxon>Rhynchogastremaceae</taxon>
        <taxon>Papiliotrema</taxon>
    </lineage>
</organism>
<dbReference type="CDD" id="cd05154">
    <property type="entry name" value="ACAD10_11_N-like"/>
    <property type="match status" value="1"/>
</dbReference>
<sequence>MSSKPKDQDGGGYGEVRAALPVDTLEKYLEKNIPHFAGPINVKQFNFGQSNPTYLLTTPSHRLVLRRQPSGKLLSPTAHRIDREYLILSHLNQYNDGLGDKASELGVPVPKVYCLCMDPSVVGSGFYVMEYLEGRIFTDVRMPSLPESERRECWRSAIDTLTRLSSIPLDLLRLPSSFAPRPEDKPYFPRQVGSLLKVSASQSEATSPDGKRTGEIWGTKELRPYFESGAKLLAENEKRRGVGAVVHGDFKLDNLIFHPTQPRVIGILDWELCTLGSPLADLGNLLLPFSFSRITDPALLNKLTDGRGETGLVIALKGLSSKETGLPTRDELEHWWVEGMNAGQDWHKRGDRAVASRWSWPIEHMGWVRSWILFRLAIIAQGIAARAALGQASSALARADDTQFNFFGQKAWEAKRDAEEEDKAHGGRSNARL</sequence>
<feature type="domain" description="Aminoglycoside phosphotransferase" evidence="1">
    <location>
        <begin position="42"/>
        <end position="308"/>
    </location>
</feature>